<comment type="caution">
    <text evidence="1">The sequence shown here is derived from an EMBL/GenBank/DDBJ whole genome shotgun (WGS) entry which is preliminary data.</text>
</comment>
<proteinExistence type="predicted"/>
<dbReference type="Proteomes" id="UP000805841">
    <property type="component" value="Unassembled WGS sequence"/>
</dbReference>
<sequence>MKCYLCGMNAQPLSDSAAGQVVQCPDCGEYRVSQEVLRELNERQFDYLPMREALHRQRQTQASVLADINSLNAIWRQPT</sequence>
<dbReference type="EMBL" id="JAAOCA010000011">
    <property type="protein sequence ID" value="MBD1599113.1"/>
    <property type="molecule type" value="Genomic_DNA"/>
</dbReference>
<evidence type="ECO:0000313" key="2">
    <source>
        <dbReference type="Proteomes" id="UP000805841"/>
    </source>
</evidence>
<protein>
    <submittedName>
        <fullName evidence="1">Uncharacterized protein</fullName>
    </submittedName>
</protein>
<keyword evidence="2" id="KW-1185">Reference proteome</keyword>
<reference evidence="1 2" key="1">
    <citation type="journal article" date="2020" name="Insects">
        <title>Bacteria Belonging to Pseudomonas typographi sp. nov. from the Bark Beetle Ips typographus Have Genomic Potential to Aid in the Host Ecology.</title>
        <authorList>
            <person name="Peral-Aranega E."/>
            <person name="Saati-Santamaria Z."/>
            <person name="Kolarik M."/>
            <person name="Rivas R."/>
            <person name="Garcia-Fraile P."/>
        </authorList>
    </citation>
    <scope>NUCLEOTIDE SEQUENCE [LARGE SCALE GENOMIC DNA]</scope>
    <source>
        <strain evidence="1 2">CA3A</strain>
    </source>
</reference>
<organism evidence="1 2">
    <name type="scientific">Pseudomonas typographi</name>
    <dbReference type="NCBI Taxonomy" id="2715964"/>
    <lineage>
        <taxon>Bacteria</taxon>
        <taxon>Pseudomonadati</taxon>
        <taxon>Pseudomonadota</taxon>
        <taxon>Gammaproteobacteria</taxon>
        <taxon>Pseudomonadales</taxon>
        <taxon>Pseudomonadaceae</taxon>
        <taxon>Pseudomonas</taxon>
    </lineage>
</organism>
<evidence type="ECO:0000313" key="1">
    <source>
        <dbReference type="EMBL" id="MBD1599113.1"/>
    </source>
</evidence>
<dbReference type="RefSeq" id="WP_190420114.1">
    <property type="nucleotide sequence ID" value="NZ_JAAOCA010000011.1"/>
</dbReference>
<name>A0ABR7Z0V8_9PSED</name>
<gene>
    <name evidence="1" type="ORF">HAQ05_10400</name>
</gene>
<accession>A0ABR7Z0V8</accession>